<feature type="transmembrane region" description="Helical" evidence="12">
    <location>
        <begin position="1988"/>
        <end position="2006"/>
    </location>
</feature>
<evidence type="ECO:0000256" key="11">
    <source>
        <dbReference type="ARBA" id="ARBA00023224"/>
    </source>
</evidence>
<feature type="transmembrane region" description="Helical" evidence="12">
    <location>
        <begin position="2538"/>
        <end position="2558"/>
    </location>
</feature>
<keyword evidence="6 12" id="KW-1133">Transmembrane helix</keyword>
<protein>
    <submittedName>
        <fullName evidence="14">Extracellular calcium-sensing receptor-like</fullName>
    </submittedName>
</protein>
<dbReference type="InterPro" id="IPR038550">
    <property type="entry name" value="GPCR_3_9-Cys_sf"/>
</dbReference>
<dbReference type="EMBL" id="OW240914">
    <property type="protein sequence ID" value="CAH2272593.1"/>
    <property type="molecule type" value="Genomic_DNA"/>
</dbReference>
<dbReference type="Pfam" id="PF07562">
    <property type="entry name" value="NCD3G"/>
    <property type="match status" value="4"/>
</dbReference>
<feature type="transmembrane region" description="Helical" evidence="12">
    <location>
        <begin position="2032"/>
        <end position="2055"/>
    </location>
</feature>
<dbReference type="InterPro" id="IPR001828">
    <property type="entry name" value="ANF_lig-bd_rcpt"/>
</dbReference>
<dbReference type="InterPro" id="IPR000337">
    <property type="entry name" value="GPCR_3"/>
</dbReference>
<comment type="subcellular location">
    <subcellularLocation>
        <location evidence="1">Cell membrane</location>
        <topology evidence="1">Multi-pass membrane protein</topology>
    </subcellularLocation>
</comment>
<feature type="domain" description="G-protein coupled receptors family 3 profile" evidence="13">
    <location>
        <begin position="1873"/>
        <end position="2137"/>
    </location>
</feature>
<dbReference type="PRINTS" id="PR00248">
    <property type="entry name" value="GPCRMGR"/>
</dbReference>
<dbReference type="PANTHER" id="PTHR24061">
    <property type="entry name" value="CALCIUM-SENSING RECEPTOR-RELATED"/>
    <property type="match status" value="1"/>
</dbReference>
<feature type="transmembrane region" description="Helical" evidence="12">
    <location>
        <begin position="2496"/>
        <end position="2517"/>
    </location>
</feature>
<evidence type="ECO:0000259" key="13">
    <source>
        <dbReference type="PROSITE" id="PS50259"/>
    </source>
</evidence>
<dbReference type="GO" id="GO:0004930">
    <property type="term" value="F:G protein-coupled receptor activity"/>
    <property type="evidence" value="ECO:0007669"/>
    <property type="project" value="UniProtKB-KW"/>
</dbReference>
<sequence length="2691" mass="301758">MLSVSAVIGHSTSTFSILNAHVLGLYRYPQISYYSTSSILSDKTQFPSFFRTVPSDYFQSKGLAQLVLHFGWTWIGLLAVDDDYGRQGIHITMQELLRGGACVAFLEYITANNMEHIYHVTKKFKESTAKVVISFVQETDKMLLLDEMLRQNVTDRVFVASEAWSISNLLTVDKYFSLLSGSIGLSFHSTTIPGFGEFLNTIHQNKNRQDPWTKIFWELAFGCKFLDRTSLTDSLDNSTFCTGNESLESILDIYYDLASSSTAYNLYNAIFVIAKSLHDMQTCQKGKGPFTNGSCANLPNFKPWQVLTLSYYIQNSRVKLSNGRELFFDQNGDPPAIYDIVNWQVSADGSMKHVKVGSYDTTTADRNPFLINASAVMWATGKGQHVPVSVCTQSCPAGFRKVLRKDLPVCCFQCAHCPQGEISNKTEWQSDSKHFHTMIGAGAGSIMLCEMMLHLICSSVQGSLVAKNDFSLKLLRKLSWSLKYTEKRPKVFQLYYLWYKSGPLEMYRLIAPVPITHFKIMRVPAQKRIRSTKTEKNPSLLPNKTLGFQVYDSCVGAQEELDGSLKMITGQRQSVPNFNCKKVPPVSAVIGHSTSTFSILNAHVLGLYRYPQISHYSTSSILSDKTQFPSFFRTVPSDLFQSKGLAQLVLHFGWTWIGLLAVDDDYGRQGIHVTMQELLRGGACVAFSEYITTNNLKHIYHVTKKIKESTAKVIISFMKDTDKVSLLDEMLRQNLTGKVFVASEAWSISNLLTVDKYSSLLSGSIGLSFHSTIIPGFGEFLNTIHHNKNREDPWTRIFWEMAFRCKFIDQTSLTGSLALTIKPWQLTYYIQNSRVKLSYGREIFFDQNGDPPAVYDIVNWQVSADGSMKHVKVGSYDTTTADRNPFLLNASAVMWATGQGQVPVSVCTQSCPAGFRKVLRKDLPICCFQCVPCSQGDISNKTGSLDCFKCPWDKWPNAQKDRCLPKNREFLSFEEHLGAAITATGVISSLLPIFIFGLFMCYKNTPIVRANNFSLSCLLLMSMSLCFLSSLAFIGHPLPEKCLLRQVAFGTVFTLCVSCILAKTIMVVLAFMATKPGSILRRWARPWVSYTIIALSTSLQLILCITWILFAPPFPNDNIHTHPEIIIAECNEGSSTAFWCMLGYLSLLATISFIVAFFARRLPDSFNEAKFITFSMLAFLSVWVSYIPASLSSIGKYMVAMEVFAILSSSWAMMTCMFAPKCLIILLRPEMNSREHLTGKRNIYIITIESTVKFSNSLSLGLSTGLIFFHCAYTLDGSLLSSDHFPYICCYTILGYQFRYIIPEQRMGRSGGGATRVDLESWGKGNASSASSTHTPIKEDPLTFPVHFYQFFCIKSLAFNCHLINRNPSLLPNKTLGFQVYDSCVGAQEELDGSLKMITGQRQSIPNFNCKKISPVSAVIGHSTSTFSILNAHVLGLYRYPQISHYSTSSILSDKTQFPSFFRTVPSDLFQSKGLAQLVLHFGWTWIGLLALDDDYGHQGIHVIMQEILRHGACVAFSEYITANNMEHIYHVTKKIKESTAKVVISFTQDTDKALLLDEMLRQNVTGKVFVASEAWSISNLLVVDKYSSLLFGSIGLSLHSTTIPGFGEFLNTIRHNNTRKDPWAKIFWEMAFDCKFLDLTNHQTNLTDSWDNSTFCTGNESMESILDIYYDLSSSSTAYNLYNAIIVIAKSLHDLQTCQKGKGPFTNGTCADLQNFKPWQLSYYIQNSRVKLGNGRELFFDQNGDPPAIYDIVNWQVSADGTMKHVTVGSYDTTKADGYPFLINASAVMWATDQGQVPVSVCTQSCPSGFRKVLRKDLPVCCFQCVLCPQGDISNKTDSLDCYKCPWDEWPNAQKDRCLPKNREFLSFEEPLGATLAATSAFLSLMPVFIFVLFICYKNTPIVKANNFSLSCLLLMSMSLCFLSSLAFIGYPLPEKCLLRQVAFGTVFTLCVSCILAKTFMVFFAFMATKPGSSLKKLVRPRVSYMIIALSTSLQLVLCITWVLFAPPFPTDNILAQPGIIIVECNEGSPTAFWCMLGYLGLLATISFTVAFLARRLPDSFNEAKFITFSMLAFISVWVSYIPASLSSKGKYTVAMEVFAILSSSWALVICMFVPKCFIILLRPDMNSKEHLMGKFKNLDKYSSLLSGTIGFSFHSSIIPGFGELLNNIHPINTRDDPWIKIFWEKVFGCKFLQQMTLTGSWYNSTLCTGNESKGNIQNTFYDVSNLRSAYNLYTAIHVIAKSLHNMLTCQKDKGPFNNGSCADIHHFQPWQLSYYIQNARVKLSNGREHFFDLNSDPPAVYDIVNWQVNSDGTTRHVIVGSYDTTKFDENSFHINQTAVRWAYGEGQVPVSVCTQSCLAGFRKVLRRDMPVCCFQCVPCPVGEISNSRDSGDCYKCPWDQWPSTQKDRCLQKKREFLSFEEPLGAALAATSAFSSLLPISIFGLFIHYKNTPIVRANNFSLSCLLLMLMSLCFLSSLAFIGYPQAEKCLLRQVAFGTVFTLCVSCILAKTIMVVFAFMATKPGSRLKRWARPRVSYMIITSSSSLQFILCITWISYAPPFPIDNIQTKPGIIIVECNDSSHTAFWCMLGYLGLLATISFIVAFLARRLPDSFNEAKFITFSMLAFLSVWVSYIPASLSSTGKYTVAMEVFAIQSSTWALVVCLFAPKCFIILLRPELNSREHLLGKSKS</sequence>
<organism evidence="14 15">
    <name type="scientific">Pelobates cultripes</name>
    <name type="common">Western spadefoot toad</name>
    <dbReference type="NCBI Taxonomy" id="61616"/>
    <lineage>
        <taxon>Eukaryota</taxon>
        <taxon>Metazoa</taxon>
        <taxon>Chordata</taxon>
        <taxon>Craniata</taxon>
        <taxon>Vertebrata</taxon>
        <taxon>Euteleostomi</taxon>
        <taxon>Amphibia</taxon>
        <taxon>Batrachia</taxon>
        <taxon>Anura</taxon>
        <taxon>Pelobatoidea</taxon>
        <taxon>Pelobatidae</taxon>
        <taxon>Pelobates</taxon>
    </lineage>
</organism>
<dbReference type="PROSITE" id="PS00981">
    <property type="entry name" value="G_PROTEIN_RECEP_F3_3"/>
    <property type="match status" value="3"/>
</dbReference>
<feature type="transmembrane region" description="Helical" evidence="12">
    <location>
        <begin position="1944"/>
        <end position="1967"/>
    </location>
</feature>
<dbReference type="InterPro" id="IPR011500">
    <property type="entry name" value="GPCR_3_9-Cys_dom"/>
</dbReference>
<evidence type="ECO:0000256" key="2">
    <source>
        <dbReference type="ARBA" id="ARBA00007242"/>
    </source>
</evidence>
<dbReference type="PROSITE" id="PS50259">
    <property type="entry name" value="G_PROTEIN_RECEP_F3_4"/>
    <property type="match status" value="3"/>
</dbReference>
<evidence type="ECO:0000256" key="9">
    <source>
        <dbReference type="ARBA" id="ARBA00023170"/>
    </source>
</evidence>
<dbReference type="Pfam" id="PF00003">
    <property type="entry name" value="7tm_3"/>
    <property type="match status" value="3"/>
</dbReference>
<dbReference type="FunFam" id="2.10.50.30:FF:000002">
    <property type="entry name" value="Vomeronasal 2 receptor, h1"/>
    <property type="match status" value="3"/>
</dbReference>
<evidence type="ECO:0000313" key="15">
    <source>
        <dbReference type="Proteomes" id="UP001295444"/>
    </source>
</evidence>
<evidence type="ECO:0000313" key="14">
    <source>
        <dbReference type="EMBL" id="CAH2272593.1"/>
    </source>
</evidence>
<feature type="transmembrane region" description="Helical" evidence="12">
    <location>
        <begin position="1258"/>
        <end position="1275"/>
    </location>
</feature>
<dbReference type="InterPro" id="IPR017978">
    <property type="entry name" value="GPCR_3_C"/>
</dbReference>
<feature type="transmembrane region" description="Helical" evidence="12">
    <location>
        <begin position="1047"/>
        <end position="1074"/>
    </location>
</feature>
<evidence type="ECO:0000256" key="3">
    <source>
        <dbReference type="ARBA" id="ARBA00022475"/>
    </source>
</evidence>
<dbReference type="GO" id="GO:0005886">
    <property type="term" value="C:plasma membrane"/>
    <property type="evidence" value="ECO:0007669"/>
    <property type="project" value="UniProtKB-SubCell"/>
</dbReference>
<evidence type="ECO:0000256" key="1">
    <source>
        <dbReference type="ARBA" id="ARBA00004651"/>
    </source>
</evidence>
<keyword evidence="4 12" id="KW-0812">Transmembrane</keyword>
<dbReference type="Gene3D" id="2.10.50.30">
    <property type="entry name" value="GPCR, family 3, nine cysteines domain"/>
    <property type="match status" value="4"/>
</dbReference>
<reference evidence="14" key="1">
    <citation type="submission" date="2022-03" db="EMBL/GenBank/DDBJ databases">
        <authorList>
            <person name="Alioto T."/>
            <person name="Alioto T."/>
            <person name="Gomez Garrido J."/>
        </authorList>
    </citation>
    <scope>NUCLEOTIDE SEQUENCE</scope>
</reference>
<feature type="transmembrane region" description="Helical" evidence="12">
    <location>
        <begin position="1873"/>
        <end position="1897"/>
    </location>
</feature>
<evidence type="ECO:0000256" key="6">
    <source>
        <dbReference type="ARBA" id="ARBA00022989"/>
    </source>
</evidence>
<dbReference type="InterPro" id="IPR028082">
    <property type="entry name" value="Peripla_BP_I"/>
</dbReference>
<dbReference type="InterPro" id="IPR004073">
    <property type="entry name" value="GPCR_3_vmron_rcpt_2"/>
</dbReference>
<feature type="transmembrane region" description="Helical" evidence="12">
    <location>
        <begin position="2619"/>
        <end position="2637"/>
    </location>
</feature>
<dbReference type="Proteomes" id="UP001295444">
    <property type="component" value="Chromosome 03"/>
</dbReference>
<feature type="transmembrane region" description="Helical" evidence="12">
    <location>
        <begin position="2657"/>
        <end position="2675"/>
    </location>
</feature>
<feature type="transmembrane region" description="Helical" evidence="12">
    <location>
        <begin position="2460"/>
        <end position="2484"/>
    </location>
</feature>
<proteinExistence type="inferred from homology"/>
<feature type="transmembrane region" description="Helical" evidence="12">
    <location>
        <begin position="1171"/>
        <end position="1191"/>
    </location>
</feature>
<evidence type="ECO:0000256" key="10">
    <source>
        <dbReference type="ARBA" id="ARBA00023180"/>
    </source>
</evidence>
<feature type="transmembrane region" description="Helical" evidence="12">
    <location>
        <begin position="1086"/>
        <end position="1110"/>
    </location>
</feature>
<name>A0AAD1RIZ6_PELCU</name>
<dbReference type="SUPFAM" id="SSF53822">
    <property type="entry name" value="Periplasmic binding protein-like I"/>
    <property type="match status" value="4"/>
</dbReference>
<dbReference type="Pfam" id="PF01094">
    <property type="entry name" value="ANF_receptor"/>
    <property type="match status" value="4"/>
</dbReference>
<dbReference type="InterPro" id="IPR000068">
    <property type="entry name" value="GPCR_3_Ca_sens_rcpt-rel"/>
</dbReference>
<evidence type="ECO:0000256" key="7">
    <source>
        <dbReference type="ARBA" id="ARBA00023040"/>
    </source>
</evidence>
<keyword evidence="11" id="KW-0807">Transducer</keyword>
<evidence type="ECO:0000256" key="4">
    <source>
        <dbReference type="ARBA" id="ARBA00022692"/>
    </source>
</evidence>
<keyword evidence="15" id="KW-1185">Reference proteome</keyword>
<feature type="transmembrane region" description="Helical" evidence="12">
    <location>
        <begin position="1203"/>
        <end position="1227"/>
    </location>
</feature>
<feature type="transmembrane region" description="Helical" evidence="12">
    <location>
        <begin position="1136"/>
        <end position="1159"/>
    </location>
</feature>
<dbReference type="Gene3D" id="3.40.50.2300">
    <property type="match status" value="8"/>
</dbReference>
<keyword evidence="7" id="KW-0297">G-protein coupled receptor</keyword>
<dbReference type="CDD" id="cd15283">
    <property type="entry name" value="7tmC_V2R_pheromone"/>
    <property type="match status" value="2"/>
</dbReference>
<feature type="transmembrane region" description="Helical" evidence="12">
    <location>
        <begin position="2067"/>
        <end position="2087"/>
    </location>
</feature>
<feature type="transmembrane region" description="Helical" evidence="12">
    <location>
        <begin position="977"/>
        <end position="1001"/>
    </location>
</feature>
<feature type="transmembrane region" description="Helical" evidence="12">
    <location>
        <begin position="1013"/>
        <end position="1035"/>
    </location>
</feature>
<keyword evidence="10" id="KW-0325">Glycoprotein</keyword>
<keyword evidence="8 12" id="KW-0472">Membrane</keyword>
<accession>A0AAD1RIZ6</accession>
<feature type="transmembrane region" description="Helical" evidence="12">
    <location>
        <begin position="1909"/>
        <end position="1932"/>
    </location>
</feature>
<feature type="transmembrane region" description="Helical" evidence="12">
    <location>
        <begin position="2099"/>
        <end position="2123"/>
    </location>
</feature>
<evidence type="ECO:0000256" key="12">
    <source>
        <dbReference type="SAM" id="Phobius"/>
    </source>
</evidence>
<keyword evidence="3" id="KW-1003">Cell membrane</keyword>
<dbReference type="PRINTS" id="PR01535">
    <property type="entry name" value="VOMERONASL2R"/>
</dbReference>
<dbReference type="PANTHER" id="PTHR24061:SF0">
    <property type="entry name" value="C-FAMILY ODORANT RECEPTOR OLFCT1"/>
    <property type="match status" value="1"/>
</dbReference>
<dbReference type="FunFam" id="3.40.50.2300:FF:000016">
    <property type="entry name" value="Taste 1 receptor member 2"/>
    <property type="match status" value="3"/>
</dbReference>
<feature type="domain" description="G-protein coupled receptors family 3 profile" evidence="13">
    <location>
        <begin position="2425"/>
        <end position="2689"/>
    </location>
</feature>
<keyword evidence="5" id="KW-0732">Signal</keyword>
<dbReference type="InterPro" id="IPR017979">
    <property type="entry name" value="GPCR_3_CS"/>
</dbReference>
<feature type="transmembrane region" description="Helical" evidence="12">
    <location>
        <begin position="2143"/>
        <end position="2164"/>
    </location>
</feature>
<evidence type="ECO:0000256" key="5">
    <source>
        <dbReference type="ARBA" id="ARBA00022729"/>
    </source>
</evidence>
<keyword evidence="9 14" id="KW-0675">Receptor</keyword>
<feature type="domain" description="G-protein coupled receptors family 3 profile" evidence="13">
    <location>
        <begin position="977"/>
        <end position="1241"/>
    </location>
</feature>
<feature type="transmembrane region" description="Helical" evidence="12">
    <location>
        <begin position="2425"/>
        <end position="2448"/>
    </location>
</feature>
<feature type="transmembrane region" description="Helical" evidence="12">
    <location>
        <begin position="2584"/>
        <end position="2607"/>
    </location>
</feature>
<gene>
    <name evidence="14" type="ORF">PECUL_23A005621</name>
</gene>
<evidence type="ECO:0000256" key="8">
    <source>
        <dbReference type="ARBA" id="ARBA00023136"/>
    </source>
</evidence>
<comment type="similarity">
    <text evidence="2">Belongs to the G-protein coupled receptor 3 family.</text>
</comment>